<protein>
    <submittedName>
        <fullName evidence="1">Uncharacterized protein</fullName>
    </submittedName>
</protein>
<accession>A0ABN2KHU5</accession>
<dbReference type="Gene3D" id="3.40.50.1010">
    <property type="entry name" value="5'-nuclease"/>
    <property type="match status" value="1"/>
</dbReference>
<evidence type="ECO:0000313" key="1">
    <source>
        <dbReference type="EMBL" id="GAA1756555.1"/>
    </source>
</evidence>
<gene>
    <name evidence="1" type="ORF">GCM10009810_15210</name>
</gene>
<keyword evidence="2" id="KW-1185">Reference proteome</keyword>
<name>A0ABN2KHU5_9MICO</name>
<dbReference type="Proteomes" id="UP001501475">
    <property type="component" value="Unassembled WGS sequence"/>
</dbReference>
<dbReference type="EMBL" id="BAAAPN010000037">
    <property type="protein sequence ID" value="GAA1756555.1"/>
    <property type="molecule type" value="Genomic_DNA"/>
</dbReference>
<evidence type="ECO:0000313" key="2">
    <source>
        <dbReference type="Proteomes" id="UP001501475"/>
    </source>
</evidence>
<organism evidence="1 2">
    <name type="scientific">Nostocoides vanveenii</name>
    <dbReference type="NCBI Taxonomy" id="330835"/>
    <lineage>
        <taxon>Bacteria</taxon>
        <taxon>Bacillati</taxon>
        <taxon>Actinomycetota</taxon>
        <taxon>Actinomycetes</taxon>
        <taxon>Micrococcales</taxon>
        <taxon>Intrasporangiaceae</taxon>
        <taxon>Nostocoides</taxon>
    </lineage>
</organism>
<comment type="caution">
    <text evidence="1">The sequence shown here is derived from an EMBL/GenBank/DDBJ whole genome shotgun (WGS) entry which is preliminary data.</text>
</comment>
<dbReference type="SUPFAM" id="SSF88723">
    <property type="entry name" value="PIN domain-like"/>
    <property type="match status" value="1"/>
</dbReference>
<reference evidence="1 2" key="1">
    <citation type="journal article" date="2019" name="Int. J. Syst. Evol. Microbiol.">
        <title>The Global Catalogue of Microorganisms (GCM) 10K type strain sequencing project: providing services to taxonomists for standard genome sequencing and annotation.</title>
        <authorList>
            <consortium name="The Broad Institute Genomics Platform"/>
            <consortium name="The Broad Institute Genome Sequencing Center for Infectious Disease"/>
            <person name="Wu L."/>
            <person name="Ma J."/>
        </authorList>
    </citation>
    <scope>NUCLEOTIDE SEQUENCE [LARGE SCALE GENOMIC DNA]</scope>
    <source>
        <strain evidence="1 2">JCM 15591</strain>
    </source>
</reference>
<dbReference type="InterPro" id="IPR029060">
    <property type="entry name" value="PIN-like_dom_sf"/>
</dbReference>
<proteinExistence type="predicted"/>
<sequence length="85" mass="9154">MTPMSSRPYGCVAAVTVAEIERGVVKRERSDGAQGAILRRWFDERVLPAFDNRIAPFDPAAARVLATPRIPGHAPLDDALIAAIA</sequence>